<dbReference type="Pfam" id="PF13360">
    <property type="entry name" value="PQQ_2"/>
    <property type="match status" value="2"/>
</dbReference>
<name>A0A5C4USX2_9ACTN</name>
<dbReference type="OrthoDB" id="3944519at2"/>
<evidence type="ECO:0000259" key="1">
    <source>
        <dbReference type="Pfam" id="PF13360"/>
    </source>
</evidence>
<feature type="domain" description="Pyrrolo-quinoline quinone repeat" evidence="1">
    <location>
        <begin position="178"/>
        <end position="285"/>
    </location>
</feature>
<evidence type="ECO:0000313" key="3">
    <source>
        <dbReference type="Proteomes" id="UP000311713"/>
    </source>
</evidence>
<keyword evidence="3" id="KW-1185">Reference proteome</keyword>
<dbReference type="InterPro" id="IPR011047">
    <property type="entry name" value="Quinoprotein_ADH-like_sf"/>
</dbReference>
<sequence length="368" mass="39881">MTRLWETEMDGDLGTVELWVWKPDGGPLVVVSDEELVGIDPETGAEEWSLQAPRGEFCERSFEANDDGVGAVMYGSGSECLTLAAVDAYSGEMLWETELEKDHPGDRVNPGGEQESVVVGGDTISVAFGYRVVRVDAGRGEHLAPLRAPWGPECPEISWRHADTNTLAFGDCSEGGPEIAAFDTESGERLWVRESAFAGDPHGIRQLLPGPDVAVSADRAVYLFDETGEQTGWIPLTSGTYAPVVYDSTLIFRDARGVSAYDLRSGELLWEEVADTQSRKRVLGEDGPASIGITIQRGAPFGADVIGLGSGEVTVQFTWWDPRTGESTREEIQTWDSSAWGGASVVHEGVFYQGPLHEGLLTAYQFSD</sequence>
<comment type="caution">
    <text evidence="2">The sequence shown here is derived from an EMBL/GenBank/DDBJ whole genome shotgun (WGS) entry which is preliminary data.</text>
</comment>
<feature type="domain" description="Pyrrolo-quinoline quinone repeat" evidence="1">
    <location>
        <begin position="5"/>
        <end position="141"/>
    </location>
</feature>
<proteinExistence type="predicted"/>
<accession>A0A5C4USX2</accession>
<protein>
    <recommendedName>
        <fullName evidence="1">Pyrrolo-quinoline quinone repeat domain-containing protein</fullName>
    </recommendedName>
</protein>
<organism evidence="2 3">
    <name type="scientific">Streptomyces sedi</name>
    <dbReference type="NCBI Taxonomy" id="555059"/>
    <lineage>
        <taxon>Bacteria</taxon>
        <taxon>Bacillati</taxon>
        <taxon>Actinomycetota</taxon>
        <taxon>Actinomycetes</taxon>
        <taxon>Kitasatosporales</taxon>
        <taxon>Streptomycetaceae</taxon>
        <taxon>Streptomyces</taxon>
    </lineage>
</organism>
<dbReference type="Gene3D" id="2.130.10.10">
    <property type="entry name" value="YVTN repeat-like/Quinoprotein amine dehydrogenase"/>
    <property type="match status" value="1"/>
</dbReference>
<dbReference type="InterPro" id="IPR002372">
    <property type="entry name" value="PQQ_rpt_dom"/>
</dbReference>
<dbReference type="PANTHER" id="PTHR34512">
    <property type="entry name" value="CELL SURFACE PROTEIN"/>
    <property type="match status" value="1"/>
</dbReference>
<dbReference type="PANTHER" id="PTHR34512:SF30">
    <property type="entry name" value="OUTER MEMBRANE PROTEIN ASSEMBLY FACTOR BAMB"/>
    <property type="match status" value="1"/>
</dbReference>
<dbReference type="AlphaFoldDB" id="A0A5C4USX2"/>
<dbReference type="InterPro" id="IPR015943">
    <property type="entry name" value="WD40/YVTN_repeat-like_dom_sf"/>
</dbReference>
<dbReference type="EMBL" id="VDGT01000025">
    <property type="protein sequence ID" value="TNM26019.1"/>
    <property type="molecule type" value="Genomic_DNA"/>
</dbReference>
<gene>
    <name evidence="2" type="ORF">FH715_24885</name>
</gene>
<dbReference type="SUPFAM" id="SSF50998">
    <property type="entry name" value="Quinoprotein alcohol dehydrogenase-like"/>
    <property type="match status" value="1"/>
</dbReference>
<dbReference type="Proteomes" id="UP000311713">
    <property type="component" value="Unassembled WGS sequence"/>
</dbReference>
<evidence type="ECO:0000313" key="2">
    <source>
        <dbReference type="EMBL" id="TNM26019.1"/>
    </source>
</evidence>
<reference evidence="2 3" key="1">
    <citation type="submission" date="2019-06" db="EMBL/GenBank/DDBJ databases">
        <title>Draft genome of Streptomyces sedi sp. JCM16909.</title>
        <authorList>
            <person name="Klykleung N."/>
            <person name="Tanasupawat S."/>
            <person name="Kudo T."/>
            <person name="Yuki M."/>
            <person name="Ohkuma M."/>
        </authorList>
    </citation>
    <scope>NUCLEOTIDE SEQUENCE [LARGE SCALE GENOMIC DNA]</scope>
    <source>
        <strain evidence="2 3">JCM 16909</strain>
    </source>
</reference>